<dbReference type="OrthoDB" id="1433187at2759"/>
<dbReference type="AlphaFoldDB" id="A0A8S0PDI6"/>
<name>A0A8S0PDI6_OLEEU</name>
<dbReference type="SUPFAM" id="SSF81383">
    <property type="entry name" value="F-box domain"/>
    <property type="match status" value="1"/>
</dbReference>
<comment type="caution">
    <text evidence="2">The sequence shown here is derived from an EMBL/GenBank/DDBJ whole genome shotgun (WGS) entry which is preliminary data.</text>
</comment>
<dbReference type="Pfam" id="PF08268">
    <property type="entry name" value="FBA_3"/>
    <property type="match status" value="1"/>
</dbReference>
<evidence type="ECO:0000313" key="3">
    <source>
        <dbReference type="Proteomes" id="UP000594638"/>
    </source>
</evidence>
<dbReference type="InterPro" id="IPR036047">
    <property type="entry name" value="F-box-like_dom_sf"/>
</dbReference>
<dbReference type="InterPro" id="IPR013187">
    <property type="entry name" value="F-box-assoc_dom_typ3"/>
</dbReference>
<keyword evidence="3" id="KW-1185">Reference proteome</keyword>
<sequence>MEYEHEFMEIFSWLPVKSIYKFSSLSKQFSQIPFDNFFVKMQCEKTQLVGDKDFFIQLDTNSRPPYSKILKFDSCIRNSIDGLQVPYSSLEFIARTGRVLASSNGLVCCQKFIDDINPLFICNPATQYWLEISYPDGFNSERDLRIIFECNNVDKITDDFMLMSIMWPSHWGSDPLCKIYSPREKIWKDGGRIKIGRGRNLCHKRALCQNGVVYLISDTGRYFREGPFFWPYIVAYDVENCVTKFLKLPENSRRGIHDRGCRISIFKWGNSGNSMQSICLVKLNKNVFSIWVLCDEEKSSWHQVFEMHVEDMGLEGSDLVVAGFTVLNGKFLLIATDLLVYQYNLSSESSGKVEKICGHACGGYVFFHSFSSTLRSCGDGAKKLSAR</sequence>
<evidence type="ECO:0000259" key="1">
    <source>
        <dbReference type="Pfam" id="PF08268"/>
    </source>
</evidence>
<evidence type="ECO:0000313" key="2">
    <source>
        <dbReference type="EMBL" id="CAA2935779.1"/>
    </source>
</evidence>
<dbReference type="Proteomes" id="UP000594638">
    <property type="component" value="Unassembled WGS sequence"/>
</dbReference>
<reference evidence="2 3" key="1">
    <citation type="submission" date="2019-12" db="EMBL/GenBank/DDBJ databases">
        <authorList>
            <person name="Alioto T."/>
            <person name="Alioto T."/>
            <person name="Gomez Garrido J."/>
        </authorList>
    </citation>
    <scope>NUCLEOTIDE SEQUENCE [LARGE SCALE GENOMIC DNA]</scope>
</reference>
<dbReference type="Gramene" id="OE9A084563T1">
    <property type="protein sequence ID" value="OE9A084563C1"/>
    <property type="gene ID" value="OE9A084563"/>
</dbReference>
<dbReference type="PANTHER" id="PTHR31672:SF13">
    <property type="entry name" value="F-BOX PROTEIN CPR30-LIKE"/>
    <property type="match status" value="1"/>
</dbReference>
<accession>A0A8S0PDI6</accession>
<protein>
    <submittedName>
        <fullName evidence="2">F-box At5g49610-like</fullName>
    </submittedName>
</protein>
<dbReference type="EMBL" id="CACTIH010000027">
    <property type="protein sequence ID" value="CAA2935779.1"/>
    <property type="molecule type" value="Genomic_DNA"/>
</dbReference>
<dbReference type="InterPro" id="IPR050796">
    <property type="entry name" value="SCF_F-box_component"/>
</dbReference>
<gene>
    <name evidence="2" type="ORF">OLEA9_A084563</name>
</gene>
<feature type="domain" description="F-box associated beta-propeller type 3" evidence="1">
    <location>
        <begin position="96"/>
        <end position="354"/>
    </location>
</feature>
<dbReference type="PANTHER" id="PTHR31672">
    <property type="entry name" value="BNACNNG10540D PROTEIN"/>
    <property type="match status" value="1"/>
</dbReference>
<proteinExistence type="predicted"/>
<organism evidence="2 3">
    <name type="scientific">Olea europaea subsp. europaea</name>
    <dbReference type="NCBI Taxonomy" id="158383"/>
    <lineage>
        <taxon>Eukaryota</taxon>
        <taxon>Viridiplantae</taxon>
        <taxon>Streptophyta</taxon>
        <taxon>Embryophyta</taxon>
        <taxon>Tracheophyta</taxon>
        <taxon>Spermatophyta</taxon>
        <taxon>Magnoliopsida</taxon>
        <taxon>eudicotyledons</taxon>
        <taxon>Gunneridae</taxon>
        <taxon>Pentapetalae</taxon>
        <taxon>asterids</taxon>
        <taxon>lamiids</taxon>
        <taxon>Lamiales</taxon>
        <taxon>Oleaceae</taxon>
        <taxon>Oleeae</taxon>
        <taxon>Olea</taxon>
    </lineage>
</organism>